<organism evidence="2 3">
    <name type="scientific">Leptospira interrogans serovar Icterohaemorrhagiae str. Verdun HP</name>
    <dbReference type="NCBI Taxonomy" id="1049910"/>
    <lineage>
        <taxon>Bacteria</taxon>
        <taxon>Pseudomonadati</taxon>
        <taxon>Spirochaetota</taxon>
        <taxon>Spirochaetia</taxon>
        <taxon>Leptospirales</taxon>
        <taxon>Leptospiraceae</taxon>
        <taxon>Leptospira</taxon>
    </lineage>
</organism>
<feature type="compositionally biased region" description="Polar residues" evidence="1">
    <location>
        <begin position="17"/>
        <end position="36"/>
    </location>
</feature>
<sequence>EDLKSAWEEIEKKEKSNVVSAPFQSSNRGSGLSIQG</sequence>
<evidence type="ECO:0000256" key="1">
    <source>
        <dbReference type="SAM" id="MobiDB-lite"/>
    </source>
</evidence>
<comment type="caution">
    <text evidence="2">The sequence shown here is derived from an EMBL/GenBank/DDBJ whole genome shotgun (WGS) entry which is preliminary data.</text>
</comment>
<name>M6RHN1_LEPIR</name>
<accession>M6RHN1</accession>
<feature type="region of interest" description="Disordered" evidence="1">
    <location>
        <begin position="14"/>
        <end position="36"/>
    </location>
</feature>
<dbReference type="Proteomes" id="UP000012092">
    <property type="component" value="Unassembled WGS sequence"/>
</dbReference>
<dbReference type="EMBL" id="AHNZ02000110">
    <property type="protein sequence ID" value="EMO07040.1"/>
    <property type="molecule type" value="Genomic_DNA"/>
</dbReference>
<proteinExistence type="predicted"/>
<evidence type="ECO:0000313" key="2">
    <source>
        <dbReference type="EMBL" id="EMO07040.1"/>
    </source>
</evidence>
<gene>
    <name evidence="2" type="ORF">LEP1GSC116_0856</name>
</gene>
<protein>
    <submittedName>
        <fullName evidence="2">Uncharacterized protein</fullName>
    </submittedName>
</protein>
<evidence type="ECO:0000313" key="3">
    <source>
        <dbReference type="Proteomes" id="UP000012092"/>
    </source>
</evidence>
<reference evidence="2 3" key="1">
    <citation type="submission" date="2013-01" db="EMBL/GenBank/DDBJ databases">
        <authorList>
            <person name="Harkins D.M."/>
            <person name="Durkin A.S."/>
            <person name="Brinkac L.M."/>
            <person name="Haft D.H."/>
            <person name="Selengut J.D."/>
            <person name="Sanka R."/>
            <person name="DePew J."/>
            <person name="Purushe J."/>
            <person name="Picardeau M."/>
            <person name="Werts C."/>
            <person name="Goarant C."/>
            <person name="Vinetz J.M."/>
            <person name="Sutton G.G."/>
            <person name="Nierman W.C."/>
            <person name="Fouts D.E."/>
        </authorList>
    </citation>
    <scope>NUCLEOTIDE SEQUENCE [LARGE SCALE GENOMIC DNA]</scope>
    <source>
        <strain evidence="2 3">Verdun HP</strain>
    </source>
</reference>
<feature type="non-terminal residue" evidence="2">
    <location>
        <position position="1"/>
    </location>
</feature>
<dbReference type="AlphaFoldDB" id="M6RHN1"/>